<gene>
    <name evidence="2" type="ORF">JA29_316</name>
</gene>
<dbReference type="EMBL" id="MH460461">
    <property type="protein sequence ID" value="AXG67042.1"/>
    <property type="molecule type" value="Genomic_DNA"/>
</dbReference>
<feature type="compositionally biased region" description="Basic residues" evidence="1">
    <location>
        <begin position="260"/>
        <end position="271"/>
    </location>
</feature>
<organism evidence="2 3">
    <name type="scientific">Dickeya phage vB_DsoM_JA29</name>
    <dbReference type="NCBI Taxonomy" id="2283031"/>
    <lineage>
        <taxon>Viruses</taxon>
        <taxon>Duplodnaviria</taxon>
        <taxon>Heunggongvirae</taxon>
        <taxon>Uroviricota</taxon>
        <taxon>Caudoviricetes</taxon>
        <taxon>Salmondvirus</taxon>
        <taxon>Salmondvirus JA29</taxon>
    </lineage>
</organism>
<name>A0A384ZXS6_9CAUD</name>
<proteinExistence type="predicted"/>
<keyword evidence="3" id="KW-1185">Reference proteome</keyword>
<protein>
    <submittedName>
        <fullName evidence="2">Uncharacterized protein</fullName>
    </submittedName>
</protein>
<dbReference type="Proteomes" id="UP000263326">
    <property type="component" value="Segment"/>
</dbReference>
<reference evidence="2 3" key="1">
    <citation type="journal article" date="2018" name="Front. Microbiol.">
        <title>Jumbo Bacteriophages Are Represented Within an Increasing Diversity of Environmental Viruses Infecting the Emerging Phytopathogen, Dickeya solani.</title>
        <authorList>
            <person name="Day A.W."/>
            <person name="Ahn J."/>
            <person name="Salmond G.P.C."/>
        </authorList>
    </citation>
    <scope>NUCLEOTIDE SEQUENCE [LARGE SCALE GENOMIC DNA]</scope>
</reference>
<sequence>MVKSTVTCGDCRGLNRDVLIPSATKPCESLGKLEDSKMCKHFRTNTYDLRRLMEEGGDGLVALFQLFGNMEEKDLRIISMMLLREANTRKHGVKMGQPVFIRYRGRESRNYLNNFMAARILDIDDKEIRLISETGNIVLTYPNTGLAGPSVYSKSEFKTLAKKMKAEGKINDPEREIKTVKKYLPEEDVKFKVPTILDGFSVPNMDEVVKGKGGKKKRKTNTLIDIVSMIDSGSLMGAHADDEDGALELGEDQYQSTTKTKVKPKKKKRKAGPIELSDY</sequence>
<accession>A0A384ZXS6</accession>
<feature type="region of interest" description="Disordered" evidence="1">
    <location>
        <begin position="240"/>
        <end position="279"/>
    </location>
</feature>
<evidence type="ECO:0000313" key="3">
    <source>
        <dbReference type="Proteomes" id="UP000263326"/>
    </source>
</evidence>
<feature type="compositionally biased region" description="Acidic residues" evidence="1">
    <location>
        <begin position="241"/>
        <end position="251"/>
    </location>
</feature>
<evidence type="ECO:0000313" key="2">
    <source>
        <dbReference type="EMBL" id="AXG67042.1"/>
    </source>
</evidence>
<evidence type="ECO:0000256" key="1">
    <source>
        <dbReference type="SAM" id="MobiDB-lite"/>
    </source>
</evidence>